<dbReference type="InterPro" id="IPR056581">
    <property type="entry name" value="TPR_Edg1"/>
</dbReference>
<dbReference type="WBParaSite" id="GPUH_0002670301-mRNA-1">
    <property type="protein sequence ID" value="GPUH_0002670301-mRNA-1"/>
    <property type="gene ID" value="GPUH_0002670301"/>
</dbReference>
<evidence type="ECO:0000259" key="1">
    <source>
        <dbReference type="Pfam" id="PF24293"/>
    </source>
</evidence>
<feature type="domain" description="Edg1 TPR repeats region" evidence="1">
    <location>
        <begin position="1"/>
        <end position="71"/>
    </location>
</feature>
<evidence type="ECO:0000313" key="2">
    <source>
        <dbReference type="WBParaSite" id="GPUH_0002670301-mRNA-1"/>
    </source>
</evidence>
<dbReference type="Pfam" id="PF24293">
    <property type="entry name" value="TPR_Edg1"/>
    <property type="match status" value="1"/>
</dbReference>
<dbReference type="AlphaFoldDB" id="A0A183F0D2"/>
<proteinExistence type="predicted"/>
<protein>
    <submittedName>
        <fullName evidence="2">H2TH domain-containing protein</fullName>
    </submittedName>
</protein>
<sequence>LRNLPGYCNVKLEAALANSSNTEQKAPILVIALRHIVVGERAALQMGVRRRNLIYTCAALCRERREVLKDVAVENGLLSFISQAISVLKIKTSSAHSHPVKGFYFKIYAP</sequence>
<reference evidence="2" key="1">
    <citation type="submission" date="2016-06" db="UniProtKB">
        <authorList>
            <consortium name="WormBaseParasite"/>
        </authorList>
    </citation>
    <scope>IDENTIFICATION</scope>
</reference>
<name>A0A183F0D2_9BILA</name>
<organism evidence="2">
    <name type="scientific">Gongylonema pulchrum</name>
    <dbReference type="NCBI Taxonomy" id="637853"/>
    <lineage>
        <taxon>Eukaryota</taxon>
        <taxon>Metazoa</taxon>
        <taxon>Ecdysozoa</taxon>
        <taxon>Nematoda</taxon>
        <taxon>Chromadorea</taxon>
        <taxon>Rhabditida</taxon>
        <taxon>Spirurina</taxon>
        <taxon>Spiruromorpha</taxon>
        <taxon>Spiruroidea</taxon>
        <taxon>Gongylonematidae</taxon>
        <taxon>Gongylonema</taxon>
    </lineage>
</organism>
<accession>A0A183F0D2</accession>